<sequence>MFPSFMLQVKTTIPLFPSIMFQIKTMLPLFSSIMFQVKTMINLFPSIMFQIKTLLRGVERDRCRKSWQLQKATTKHGLSGSNCFSVYVGNLSPKVNWRYLKKLFQRFGSVLDAFIPQKKDLSGSNFGFVRFPTIREAETAVLMFGGAWVVDRRIKVNIAKFNSRTSFWRKKRKDSWTVDHTQNNKNISGDPAANKVEKGECSQAETFEVQLEKGKEKLGKDSGSKDCGETKVSNEMNKTEQVQKICEVVELEVGSMIYEVCVSEIGFSDPSSNYSLFENIERRSKSESSSSSEGNRCNSPIESVDRHAQSGEEELNAAIIGNRRILEKGDSDMGNGRSLGECDLVGVNIEKNVEGPIETTEKNENENLLSFSKSNTNWAELLFKNQLARNENE</sequence>
<organism evidence="5 6">
    <name type="scientific">Hibiscus sabdariffa</name>
    <name type="common">roselle</name>
    <dbReference type="NCBI Taxonomy" id="183260"/>
    <lineage>
        <taxon>Eukaryota</taxon>
        <taxon>Viridiplantae</taxon>
        <taxon>Streptophyta</taxon>
        <taxon>Embryophyta</taxon>
        <taxon>Tracheophyta</taxon>
        <taxon>Spermatophyta</taxon>
        <taxon>Magnoliopsida</taxon>
        <taxon>eudicotyledons</taxon>
        <taxon>Gunneridae</taxon>
        <taxon>Pentapetalae</taxon>
        <taxon>rosids</taxon>
        <taxon>malvids</taxon>
        <taxon>Malvales</taxon>
        <taxon>Malvaceae</taxon>
        <taxon>Malvoideae</taxon>
        <taxon>Hibiscus</taxon>
    </lineage>
</organism>
<feature type="compositionally biased region" description="Low complexity" evidence="3">
    <location>
        <begin position="287"/>
        <end position="299"/>
    </location>
</feature>
<name>A0ABR1ZR29_9ROSI</name>
<reference evidence="5 6" key="1">
    <citation type="journal article" date="2024" name="G3 (Bethesda)">
        <title>Genome assembly of Hibiscus sabdariffa L. provides insights into metabolisms of medicinal natural products.</title>
        <authorList>
            <person name="Kim T."/>
        </authorList>
    </citation>
    <scope>NUCLEOTIDE SEQUENCE [LARGE SCALE GENOMIC DNA]</scope>
    <source>
        <strain evidence="5">TK-2024</strain>
        <tissue evidence="5">Old leaves</tissue>
    </source>
</reference>
<dbReference type="Pfam" id="PF00076">
    <property type="entry name" value="RRM_1"/>
    <property type="match status" value="1"/>
</dbReference>
<feature type="region of interest" description="Disordered" evidence="3">
    <location>
        <begin position="284"/>
        <end position="310"/>
    </location>
</feature>
<evidence type="ECO:0000256" key="2">
    <source>
        <dbReference type="PROSITE-ProRule" id="PRU00176"/>
    </source>
</evidence>
<dbReference type="PANTHER" id="PTHR48025">
    <property type="entry name" value="OS02G0815200 PROTEIN"/>
    <property type="match status" value="1"/>
</dbReference>
<feature type="region of interest" description="Disordered" evidence="3">
    <location>
        <begin position="213"/>
        <end position="232"/>
    </location>
</feature>
<evidence type="ECO:0000259" key="4">
    <source>
        <dbReference type="PROSITE" id="PS50102"/>
    </source>
</evidence>
<feature type="compositionally biased region" description="Basic and acidic residues" evidence="3">
    <location>
        <begin position="213"/>
        <end position="229"/>
    </location>
</feature>
<protein>
    <recommendedName>
        <fullName evidence="4">RRM domain-containing protein</fullName>
    </recommendedName>
</protein>
<gene>
    <name evidence="5" type="ORF">V6N11_080225</name>
</gene>
<dbReference type="Gene3D" id="3.30.70.330">
    <property type="match status" value="1"/>
</dbReference>
<evidence type="ECO:0000256" key="3">
    <source>
        <dbReference type="SAM" id="MobiDB-lite"/>
    </source>
</evidence>
<dbReference type="InterPro" id="IPR000504">
    <property type="entry name" value="RRM_dom"/>
</dbReference>
<keyword evidence="6" id="KW-1185">Reference proteome</keyword>
<dbReference type="InterPro" id="IPR012677">
    <property type="entry name" value="Nucleotide-bd_a/b_plait_sf"/>
</dbReference>
<dbReference type="PROSITE" id="PS50102">
    <property type="entry name" value="RRM"/>
    <property type="match status" value="1"/>
</dbReference>
<keyword evidence="1 2" id="KW-0694">RNA-binding</keyword>
<dbReference type="InterPro" id="IPR035979">
    <property type="entry name" value="RBD_domain_sf"/>
</dbReference>
<dbReference type="InterPro" id="IPR050502">
    <property type="entry name" value="Euk_RNA-bind_prot"/>
</dbReference>
<dbReference type="Proteomes" id="UP001396334">
    <property type="component" value="Unassembled WGS sequence"/>
</dbReference>
<dbReference type="CDD" id="cd00590">
    <property type="entry name" value="RRM_SF"/>
    <property type="match status" value="1"/>
</dbReference>
<proteinExistence type="predicted"/>
<dbReference type="PANTHER" id="PTHR48025:SF1">
    <property type="entry name" value="RRM DOMAIN-CONTAINING PROTEIN"/>
    <property type="match status" value="1"/>
</dbReference>
<evidence type="ECO:0000313" key="6">
    <source>
        <dbReference type="Proteomes" id="UP001396334"/>
    </source>
</evidence>
<dbReference type="EMBL" id="JBBPBN010000700">
    <property type="protein sequence ID" value="KAK8483154.1"/>
    <property type="molecule type" value="Genomic_DNA"/>
</dbReference>
<evidence type="ECO:0000313" key="5">
    <source>
        <dbReference type="EMBL" id="KAK8483154.1"/>
    </source>
</evidence>
<comment type="caution">
    <text evidence="5">The sequence shown here is derived from an EMBL/GenBank/DDBJ whole genome shotgun (WGS) entry which is preliminary data.</text>
</comment>
<accession>A0ABR1ZR29</accession>
<evidence type="ECO:0000256" key="1">
    <source>
        <dbReference type="ARBA" id="ARBA00022884"/>
    </source>
</evidence>
<dbReference type="SMART" id="SM00360">
    <property type="entry name" value="RRM"/>
    <property type="match status" value="1"/>
</dbReference>
<dbReference type="SUPFAM" id="SSF54928">
    <property type="entry name" value="RNA-binding domain, RBD"/>
    <property type="match status" value="1"/>
</dbReference>
<feature type="domain" description="RRM" evidence="4">
    <location>
        <begin position="84"/>
        <end position="161"/>
    </location>
</feature>